<feature type="coiled-coil region" evidence="1">
    <location>
        <begin position="190"/>
        <end position="217"/>
    </location>
</feature>
<dbReference type="AlphaFoldDB" id="A0A2S3QWG6"/>
<evidence type="ECO:0000313" key="5">
    <source>
        <dbReference type="Proteomes" id="UP000237466"/>
    </source>
</evidence>
<evidence type="ECO:0000313" key="3">
    <source>
        <dbReference type="EMBL" id="AXX59035.1"/>
    </source>
</evidence>
<dbReference type="EMBL" id="PDGH01000146">
    <property type="protein sequence ID" value="POB42194.1"/>
    <property type="molecule type" value="Genomic_DNA"/>
</dbReference>
<name>A0A2S3QWG6_VIBVL</name>
<evidence type="ECO:0000313" key="4">
    <source>
        <dbReference type="EMBL" id="POB42194.1"/>
    </source>
</evidence>
<dbReference type="EMBL" id="CP019290">
    <property type="protein sequence ID" value="AXX59035.1"/>
    <property type="molecule type" value="Genomic_DNA"/>
</dbReference>
<dbReference type="Proteomes" id="UP000237466">
    <property type="component" value="Unassembled WGS sequence"/>
</dbReference>
<dbReference type="RefSeq" id="WP_011150979.1">
    <property type="nucleotide sequence ID" value="NZ_CABMOC010000002.1"/>
</dbReference>
<dbReference type="Proteomes" id="UP000263418">
    <property type="component" value="Chromosome 1"/>
</dbReference>
<evidence type="ECO:0000313" key="6">
    <source>
        <dbReference type="Proteomes" id="UP000263418"/>
    </source>
</evidence>
<dbReference type="Pfam" id="PF11101">
    <property type="entry name" value="DUF2884"/>
    <property type="match status" value="1"/>
</dbReference>
<reference evidence="4 5" key="2">
    <citation type="journal article" date="2018" name="Front. Microbiol.">
        <title>Phylogeny of Vibrio vulnificus from the Analysis of the Core-Genome: Implications for Intra-Species Taxonomy.</title>
        <authorList>
            <person name="Roig F.J."/>
            <person name="Gonzalez-Candelas F."/>
            <person name="Sanjuan E."/>
            <person name="Fouz B."/>
            <person name="Feil E.J."/>
            <person name="Llorens C."/>
            <person name="Baker-Austin C."/>
            <person name="Oliver J.D."/>
            <person name="Danin-Poleg Y."/>
            <person name="Gibas C.J."/>
            <person name="Kashi Y."/>
            <person name="Gulig P.A."/>
            <person name="Morrison S.S."/>
            <person name="Amaro C."/>
        </authorList>
    </citation>
    <scope>NUCLEOTIDE SEQUENCE [LARGE SCALE GENOMIC DNA]</scope>
    <source>
        <strain evidence="4 5">CECT4608</strain>
    </source>
</reference>
<proteinExistence type="predicted"/>
<protein>
    <submittedName>
        <fullName evidence="4">DUF2884 domain-containing protein</fullName>
    </submittedName>
    <submittedName>
        <fullName evidence="3">Methyl-accepting chemotaxis protein</fullName>
    </submittedName>
</protein>
<reference evidence="3 6" key="1">
    <citation type="submission" date="2017-01" db="EMBL/GenBank/DDBJ databases">
        <title>Complete Genome Sequence of Vibrio vulnificus FORC_053.</title>
        <authorList>
            <consortium name="Food-borne Pathogen Omics Research Center"/>
            <person name="Chung H.Y."/>
            <person name="Na E.J."/>
            <person name="Song J.S."/>
            <person name="Kim H."/>
            <person name="Lee J.-H."/>
            <person name="Ryu S."/>
            <person name="Choi S.H."/>
        </authorList>
    </citation>
    <scope>NUCLEOTIDE SEQUENCE [LARGE SCALE GENOMIC DNA]</scope>
    <source>
        <strain evidence="3 6">FORC_053</strain>
    </source>
</reference>
<dbReference type="InterPro" id="IPR021307">
    <property type="entry name" value="DUF2884"/>
</dbReference>
<keyword evidence="1" id="KW-0175">Coiled coil</keyword>
<sequence>MKKLAIFLPLVVTTSVHAAQCRVDIKNEVRLDGEVLEIHQTNGDKAVVDASNNLYIHGEKIELNGDQQAAIEEYRENLNAYLPRAKQVAEESLALANDIIDDIAVSLDAPDAFDNVKTAVKDFFTDVESRYYKDGDLILPADSFASMTESWKDDFQRAQEIFNKEFISSAFDAMSSKMKQEGGLNLSAMSESMTELKQKVQERLQQHSKEIEQQTQDFCDSLDDMAVQEQDLLKKIPELKNYQVFTI</sequence>
<keyword evidence="2" id="KW-0732">Signal</keyword>
<evidence type="ECO:0000256" key="2">
    <source>
        <dbReference type="SAM" id="SignalP"/>
    </source>
</evidence>
<organism evidence="4 5">
    <name type="scientific">Vibrio vulnificus</name>
    <dbReference type="NCBI Taxonomy" id="672"/>
    <lineage>
        <taxon>Bacteria</taxon>
        <taxon>Pseudomonadati</taxon>
        <taxon>Pseudomonadota</taxon>
        <taxon>Gammaproteobacteria</taxon>
        <taxon>Vibrionales</taxon>
        <taxon>Vibrionaceae</taxon>
        <taxon>Vibrio</taxon>
    </lineage>
</organism>
<accession>A0A2S3QWG6</accession>
<feature type="chain" id="PRO_5042351471" evidence="2">
    <location>
        <begin position="19"/>
        <end position="247"/>
    </location>
</feature>
<gene>
    <name evidence="4" type="ORF">CRN52_24760</name>
    <name evidence="3" type="ORF">FORC53_0696</name>
</gene>
<evidence type="ECO:0000256" key="1">
    <source>
        <dbReference type="SAM" id="Coils"/>
    </source>
</evidence>
<feature type="signal peptide" evidence="2">
    <location>
        <begin position="1"/>
        <end position="18"/>
    </location>
</feature>